<evidence type="ECO:0000256" key="4">
    <source>
        <dbReference type="SAM" id="MobiDB-lite"/>
    </source>
</evidence>
<name>A0A2G5T437_9PELO</name>
<keyword evidence="2 3" id="KW-0539">Nucleus</keyword>
<feature type="region of interest" description="Disordered" evidence="4">
    <location>
        <begin position="98"/>
        <end position="129"/>
    </location>
</feature>
<dbReference type="InterPro" id="IPR001356">
    <property type="entry name" value="HD"/>
</dbReference>
<keyword evidence="2 3" id="KW-0238">DNA-binding</keyword>
<dbReference type="SMART" id="SM00389">
    <property type="entry name" value="HOX"/>
    <property type="match status" value="1"/>
</dbReference>
<evidence type="ECO:0000256" key="1">
    <source>
        <dbReference type="ARBA" id="ARBA00004123"/>
    </source>
</evidence>
<sequence>MSSIFPPQGSMDVPIYQTTWYSQSEPVQKTILNGIFWNSYDGLNQAAHNTSTADFSKSQPTFSSFPNNHMMPEYPMNGHKAHFSRPLHYPENLYYSHNPTQSPHNRSYPPTSHAHNQIPYTNQPPTTPNPVPSTQYTPTFHYHKEPHQSSASKNRRLPQESVAVLEELYKMKSRLGTYEKREVSEATGLTIRQIHCWFTRRQEKFMKETGRYQTELQSERDF</sequence>
<proteinExistence type="predicted"/>
<keyword evidence="2 3" id="KW-0371">Homeobox</keyword>
<evidence type="ECO:0000259" key="5">
    <source>
        <dbReference type="PROSITE" id="PS50071"/>
    </source>
</evidence>
<keyword evidence="7" id="KW-1185">Reference proteome</keyword>
<gene>
    <name evidence="6" type="primary">Cnig_chr_X.g26627</name>
    <name evidence="6" type="ORF">B9Z55_026627</name>
</gene>
<evidence type="ECO:0000256" key="3">
    <source>
        <dbReference type="RuleBase" id="RU000682"/>
    </source>
</evidence>
<reference evidence="7" key="1">
    <citation type="submission" date="2017-10" db="EMBL/GenBank/DDBJ databases">
        <title>Rapid genome shrinkage in a self-fertile nematode reveals novel sperm competition proteins.</title>
        <authorList>
            <person name="Yin D."/>
            <person name="Schwarz E.M."/>
            <person name="Thomas C.G."/>
            <person name="Felde R.L."/>
            <person name="Korf I.F."/>
            <person name="Cutter A.D."/>
            <person name="Schartner C.M."/>
            <person name="Ralston E.J."/>
            <person name="Meyer B.J."/>
            <person name="Haag E.S."/>
        </authorList>
    </citation>
    <scope>NUCLEOTIDE SEQUENCE [LARGE SCALE GENOMIC DNA]</scope>
    <source>
        <strain evidence="7">JU1422</strain>
    </source>
</reference>
<comment type="caution">
    <text evidence="6">The sequence shown here is derived from an EMBL/GenBank/DDBJ whole genome shotgun (WGS) entry which is preliminary data.</text>
</comment>
<feature type="compositionally biased region" description="Polar residues" evidence="4">
    <location>
        <begin position="98"/>
        <end position="115"/>
    </location>
</feature>
<evidence type="ECO:0000256" key="2">
    <source>
        <dbReference type="PROSITE-ProRule" id="PRU00108"/>
    </source>
</evidence>
<dbReference type="InterPro" id="IPR009057">
    <property type="entry name" value="Homeodomain-like_sf"/>
</dbReference>
<accession>A0A2G5T437</accession>
<dbReference type="EMBL" id="PDUG01000006">
    <property type="protein sequence ID" value="PIC21978.1"/>
    <property type="molecule type" value="Genomic_DNA"/>
</dbReference>
<feature type="DNA-binding region" description="Homeobox" evidence="2">
    <location>
        <begin position="150"/>
        <end position="209"/>
    </location>
</feature>
<dbReference type="GO" id="GO:0003677">
    <property type="term" value="F:DNA binding"/>
    <property type="evidence" value="ECO:0007669"/>
    <property type="project" value="UniProtKB-UniRule"/>
</dbReference>
<dbReference type="PROSITE" id="PS50071">
    <property type="entry name" value="HOMEOBOX_2"/>
    <property type="match status" value="1"/>
</dbReference>
<dbReference type="AlphaFoldDB" id="A0A2G5T437"/>
<protein>
    <recommendedName>
        <fullName evidence="5">Homeobox domain-containing protein</fullName>
    </recommendedName>
</protein>
<dbReference type="CDD" id="cd00086">
    <property type="entry name" value="homeodomain"/>
    <property type="match status" value="1"/>
</dbReference>
<evidence type="ECO:0000313" key="6">
    <source>
        <dbReference type="EMBL" id="PIC21978.1"/>
    </source>
</evidence>
<organism evidence="6 7">
    <name type="scientific">Caenorhabditis nigoni</name>
    <dbReference type="NCBI Taxonomy" id="1611254"/>
    <lineage>
        <taxon>Eukaryota</taxon>
        <taxon>Metazoa</taxon>
        <taxon>Ecdysozoa</taxon>
        <taxon>Nematoda</taxon>
        <taxon>Chromadorea</taxon>
        <taxon>Rhabditida</taxon>
        <taxon>Rhabditina</taxon>
        <taxon>Rhabditomorpha</taxon>
        <taxon>Rhabditoidea</taxon>
        <taxon>Rhabditidae</taxon>
        <taxon>Peloderinae</taxon>
        <taxon>Caenorhabditis</taxon>
    </lineage>
</organism>
<dbReference type="Pfam" id="PF00046">
    <property type="entry name" value="Homeodomain"/>
    <property type="match status" value="1"/>
</dbReference>
<dbReference type="SUPFAM" id="SSF46689">
    <property type="entry name" value="Homeodomain-like"/>
    <property type="match status" value="1"/>
</dbReference>
<dbReference type="Proteomes" id="UP000230233">
    <property type="component" value="Chromosome X"/>
</dbReference>
<evidence type="ECO:0000313" key="7">
    <source>
        <dbReference type="Proteomes" id="UP000230233"/>
    </source>
</evidence>
<comment type="subcellular location">
    <subcellularLocation>
        <location evidence="1 2 3">Nucleus</location>
    </subcellularLocation>
</comment>
<dbReference type="GO" id="GO:0005634">
    <property type="term" value="C:nucleus"/>
    <property type="evidence" value="ECO:0007669"/>
    <property type="project" value="UniProtKB-SubCell"/>
</dbReference>
<dbReference type="Gene3D" id="1.10.10.60">
    <property type="entry name" value="Homeodomain-like"/>
    <property type="match status" value="1"/>
</dbReference>
<feature type="domain" description="Homeobox" evidence="5">
    <location>
        <begin position="148"/>
        <end position="208"/>
    </location>
</feature>